<dbReference type="PANTHER" id="PTHR46847:SF1">
    <property type="entry name" value="D-ALLOSE-BINDING PERIPLASMIC PROTEIN-RELATED"/>
    <property type="match status" value="1"/>
</dbReference>
<evidence type="ECO:0000256" key="2">
    <source>
        <dbReference type="ARBA" id="ARBA00007639"/>
    </source>
</evidence>
<keyword evidence="6" id="KW-1185">Reference proteome</keyword>
<gene>
    <name evidence="5" type="ORF">H5P27_18610</name>
</gene>
<sequence>MSRNNVFLVVILTCLAATLGGIKWYQSEYSSGAVEPIVLYLPLPHPYCNAVGEGGYAYAEDTGTGVRVVVGQESTQANVNTNVESMYTLGHQGFAIYPVDPAGSKGLFARLNDGGRQVVCYGAEPMEGSAASFAVATDTRQAASQAAEELIRLMGGHGKILNVLESLTDANTPVRKAAIEAVVAKYPGVEIVQTVGDVTTEAKAREKIESALVARGDEVDGVVCTGYTTTVAASVLLSERNAKSGTKRIHFVGLDTDERVLEAIRLGYVDATLAQNPFGHGYISCALIDLMQQGWKPVEPYQFIDSGSVVVTKDNVDDFQSGIQQVTEQIVAELKGRYLVQP</sequence>
<proteinExistence type="inferred from homology"/>
<dbReference type="AlphaFoldDB" id="A0A7X1EAA6"/>
<feature type="domain" description="Periplasmic binding protein" evidence="4">
    <location>
        <begin position="44"/>
        <end position="293"/>
    </location>
</feature>
<keyword evidence="3" id="KW-0732">Signal</keyword>
<dbReference type="Proteomes" id="UP000526501">
    <property type="component" value="Unassembled WGS sequence"/>
</dbReference>
<dbReference type="Gene3D" id="3.40.50.2300">
    <property type="match status" value="2"/>
</dbReference>
<comment type="subcellular location">
    <subcellularLocation>
        <location evidence="1">Cell envelope</location>
    </subcellularLocation>
</comment>
<name>A0A7X1EAA6_9BACT</name>
<comment type="caution">
    <text evidence="5">The sequence shown here is derived from an EMBL/GenBank/DDBJ whole genome shotgun (WGS) entry which is preliminary data.</text>
</comment>
<evidence type="ECO:0000259" key="4">
    <source>
        <dbReference type="Pfam" id="PF13407"/>
    </source>
</evidence>
<dbReference type="PANTHER" id="PTHR46847">
    <property type="entry name" value="D-ALLOSE-BINDING PERIPLASMIC PROTEIN-RELATED"/>
    <property type="match status" value="1"/>
</dbReference>
<organism evidence="5 6">
    <name type="scientific">Pelagicoccus albus</name>
    <dbReference type="NCBI Taxonomy" id="415222"/>
    <lineage>
        <taxon>Bacteria</taxon>
        <taxon>Pseudomonadati</taxon>
        <taxon>Verrucomicrobiota</taxon>
        <taxon>Opitutia</taxon>
        <taxon>Puniceicoccales</taxon>
        <taxon>Pelagicoccaceae</taxon>
        <taxon>Pelagicoccus</taxon>
    </lineage>
</organism>
<comment type="similarity">
    <text evidence="2">Belongs to the bacterial solute-binding protein 2 family.</text>
</comment>
<dbReference type="InterPro" id="IPR028082">
    <property type="entry name" value="Peripla_BP_I"/>
</dbReference>
<dbReference type="RefSeq" id="WP_185661928.1">
    <property type="nucleotide sequence ID" value="NZ_CAWPOO010000013.1"/>
</dbReference>
<protein>
    <submittedName>
        <fullName evidence="5">Sugar ABC transporter substrate-binding protein</fullName>
    </submittedName>
</protein>
<dbReference type="Pfam" id="PF13407">
    <property type="entry name" value="Peripla_BP_4"/>
    <property type="match status" value="1"/>
</dbReference>
<evidence type="ECO:0000313" key="6">
    <source>
        <dbReference type="Proteomes" id="UP000526501"/>
    </source>
</evidence>
<evidence type="ECO:0000256" key="3">
    <source>
        <dbReference type="ARBA" id="ARBA00022729"/>
    </source>
</evidence>
<accession>A0A7X1EAA6</accession>
<dbReference type="GO" id="GO:0030313">
    <property type="term" value="C:cell envelope"/>
    <property type="evidence" value="ECO:0007669"/>
    <property type="project" value="UniProtKB-SubCell"/>
</dbReference>
<reference evidence="5 6" key="1">
    <citation type="submission" date="2020-07" db="EMBL/GenBank/DDBJ databases">
        <authorList>
            <person name="Feng X."/>
        </authorList>
    </citation>
    <scope>NUCLEOTIDE SEQUENCE [LARGE SCALE GENOMIC DNA]</scope>
    <source>
        <strain evidence="5 6">JCM23202</strain>
    </source>
</reference>
<dbReference type="InterPro" id="IPR025997">
    <property type="entry name" value="SBP_2_dom"/>
</dbReference>
<dbReference type="SUPFAM" id="SSF53822">
    <property type="entry name" value="Periplasmic binding protein-like I"/>
    <property type="match status" value="1"/>
</dbReference>
<dbReference type="GO" id="GO:0030246">
    <property type="term" value="F:carbohydrate binding"/>
    <property type="evidence" value="ECO:0007669"/>
    <property type="project" value="UniProtKB-ARBA"/>
</dbReference>
<evidence type="ECO:0000313" key="5">
    <source>
        <dbReference type="EMBL" id="MBC2608073.1"/>
    </source>
</evidence>
<evidence type="ECO:0000256" key="1">
    <source>
        <dbReference type="ARBA" id="ARBA00004196"/>
    </source>
</evidence>
<dbReference type="EMBL" id="JACHVC010000013">
    <property type="protein sequence ID" value="MBC2608073.1"/>
    <property type="molecule type" value="Genomic_DNA"/>
</dbReference>